<feature type="transmembrane region" description="Helical" evidence="6">
    <location>
        <begin position="213"/>
        <end position="237"/>
    </location>
</feature>
<feature type="transmembrane region" description="Helical" evidence="6">
    <location>
        <begin position="420"/>
        <end position="445"/>
    </location>
</feature>
<dbReference type="InterPro" id="IPR037272">
    <property type="entry name" value="SNS_sf"/>
</dbReference>
<dbReference type="Proteomes" id="UP000196386">
    <property type="component" value="Unassembled WGS sequence"/>
</dbReference>
<protein>
    <submittedName>
        <fullName evidence="7">Na+-dependent transporters of the SNF family</fullName>
    </submittedName>
    <submittedName>
        <fullName evidence="8">Sodium-dependent transporter</fullName>
    </submittedName>
</protein>
<feature type="transmembrane region" description="Helical" evidence="6">
    <location>
        <begin position="382"/>
        <end position="399"/>
    </location>
</feature>
<reference evidence="11" key="2">
    <citation type="submission" date="2017-04" db="EMBL/GenBank/DDBJ databases">
        <title>Function of individual gut microbiota members based on whole genome sequencing of pure cultures obtained from chicken caecum.</title>
        <authorList>
            <person name="Medvecky M."/>
            <person name="Cejkova D."/>
            <person name="Polansky O."/>
            <person name="Karasova D."/>
            <person name="Kubasova T."/>
            <person name="Cizek A."/>
            <person name="Rychlik I."/>
        </authorList>
    </citation>
    <scope>NUCLEOTIDE SEQUENCE [LARGE SCALE GENOMIC DNA]</scope>
    <source>
        <strain evidence="11">An175</strain>
    </source>
</reference>
<dbReference type="EMBL" id="CZBE01000007">
    <property type="protein sequence ID" value="CUP59832.1"/>
    <property type="molecule type" value="Genomic_DNA"/>
</dbReference>
<dbReference type="NCBIfam" id="NF037979">
    <property type="entry name" value="Na_transp"/>
    <property type="match status" value="1"/>
</dbReference>
<feature type="transmembrane region" description="Helical" evidence="6">
    <location>
        <begin position="93"/>
        <end position="117"/>
    </location>
</feature>
<dbReference type="RefSeq" id="WP_006877141.1">
    <property type="nucleotide sequence ID" value="NZ_CABIWA010000009.1"/>
</dbReference>
<evidence type="ECO:0000256" key="1">
    <source>
        <dbReference type="ARBA" id="ARBA00004141"/>
    </source>
</evidence>
<name>A0A174PFP7_9FIRM</name>
<accession>A0A174PFP7</accession>
<dbReference type="Pfam" id="PF00209">
    <property type="entry name" value="SNF"/>
    <property type="match status" value="2"/>
</dbReference>
<feature type="transmembrane region" description="Helical" evidence="6">
    <location>
        <begin position="137"/>
        <end position="159"/>
    </location>
</feature>
<gene>
    <name evidence="8" type="ORF">B5F11_03440</name>
    <name evidence="9" type="ORF">DXC40_02650</name>
    <name evidence="7" type="ORF">ERS852551_01314</name>
</gene>
<sequence length="450" mass="48851">MNHEAHKGKIVRSQWASKMGFILATAGAAVGLGNLWKFPYLMGRNGGFPFLVAYLIFVLALGLPVMITEMSIGRLTQKNPVNAYHAINRKTTFIGVMGVLSAFIILSYYSVIGGWILKYIASYATTFSAPADFSAYVAQPVEPVVWHLIFMALTCFICYKGTKGIEKASSVMMPALFILLIVLIVRSVTLPGAMSGLRFIFTPADSNFSFDSIVAAMGQVFYSLSLGMGITITYGSYLRRSENIPRSCATVAGLDTMAAVFAGIAIFPAVFAFNLEPAQGPGLIFGTLPNVFGNMPAGAVFAILFFVLMFFAALTSAIALLECVVSYTMDDLHWSRVKSVFLLGVLIFLLGVPSSLSFGPLGDMLIFNYTFFDFMGVLTDNFLMPLGGIAMCVYVGWIWGPQRLLAHIESDGVSFKLKKAWLWCIRIITPVLIVIVMAMGIVGIARVVGG</sequence>
<proteinExistence type="predicted"/>
<feature type="transmembrane region" description="Helical" evidence="6">
    <location>
        <begin position="249"/>
        <end position="275"/>
    </location>
</feature>
<dbReference type="Proteomes" id="UP000260828">
    <property type="component" value="Unassembled WGS sequence"/>
</dbReference>
<keyword evidence="2" id="KW-0813">Transport</keyword>
<dbReference type="InterPro" id="IPR047218">
    <property type="entry name" value="YocR/YhdH-like"/>
</dbReference>
<dbReference type="Gene3D" id="1.10.4160.10">
    <property type="entry name" value="Hydantoin permease"/>
    <property type="match status" value="1"/>
</dbReference>
<reference evidence="8" key="3">
    <citation type="journal article" date="2018" name="BMC Genomics">
        <title>Whole genome sequencing and function prediction of 133 gut anaerobes isolated from chicken caecum in pure cultures.</title>
        <authorList>
            <person name="Medvecky M."/>
            <person name="Cejkova D."/>
            <person name="Polansky O."/>
            <person name="Karasova D."/>
            <person name="Kubasova T."/>
            <person name="Cizek A."/>
            <person name="Rychlik I."/>
        </authorList>
    </citation>
    <scope>NUCLEOTIDE SEQUENCE</scope>
    <source>
        <strain evidence="8">An175</strain>
    </source>
</reference>
<dbReference type="OrthoDB" id="9762833at2"/>
<evidence type="ECO:0000256" key="2">
    <source>
        <dbReference type="ARBA" id="ARBA00022448"/>
    </source>
</evidence>
<feature type="transmembrane region" description="Helical" evidence="6">
    <location>
        <begin position="171"/>
        <end position="193"/>
    </location>
</feature>
<evidence type="ECO:0000256" key="6">
    <source>
        <dbReference type="SAM" id="Phobius"/>
    </source>
</evidence>
<keyword evidence="3 6" id="KW-0812">Transmembrane</keyword>
<dbReference type="PANTHER" id="PTHR42948:SF1">
    <property type="entry name" value="TRANSPORTER"/>
    <property type="match status" value="1"/>
</dbReference>
<dbReference type="AlphaFoldDB" id="A0A174PFP7"/>
<feature type="transmembrane region" description="Helical" evidence="6">
    <location>
        <begin position="21"/>
        <end position="39"/>
    </location>
</feature>
<reference evidence="9 12" key="4">
    <citation type="submission" date="2018-08" db="EMBL/GenBank/DDBJ databases">
        <title>A genome reference for cultivated species of the human gut microbiota.</title>
        <authorList>
            <person name="Zou Y."/>
            <person name="Xue W."/>
            <person name="Luo G."/>
        </authorList>
    </citation>
    <scope>NUCLEOTIDE SEQUENCE [LARGE SCALE GENOMIC DNA]</scope>
    <source>
        <strain evidence="9 12">TF05-12AC</strain>
    </source>
</reference>
<evidence type="ECO:0000256" key="4">
    <source>
        <dbReference type="ARBA" id="ARBA00022989"/>
    </source>
</evidence>
<dbReference type="Proteomes" id="UP000095765">
    <property type="component" value="Unassembled WGS sequence"/>
</dbReference>
<feature type="transmembrane region" description="Helical" evidence="6">
    <location>
        <begin position="340"/>
        <end position="362"/>
    </location>
</feature>
<reference evidence="7 10" key="1">
    <citation type="submission" date="2015-09" db="EMBL/GenBank/DDBJ databases">
        <authorList>
            <consortium name="Pathogen Informatics"/>
        </authorList>
    </citation>
    <scope>NUCLEOTIDE SEQUENCE [LARGE SCALE GENOMIC DNA]</scope>
    <source>
        <strain evidence="7 10">2789STDY5834939</strain>
    </source>
</reference>
<evidence type="ECO:0000256" key="5">
    <source>
        <dbReference type="ARBA" id="ARBA00023136"/>
    </source>
</evidence>
<evidence type="ECO:0000256" key="3">
    <source>
        <dbReference type="ARBA" id="ARBA00022692"/>
    </source>
</evidence>
<dbReference type="CDD" id="cd10336">
    <property type="entry name" value="SLC6sbd_Tyt1-Like"/>
    <property type="match status" value="1"/>
</dbReference>
<evidence type="ECO:0000313" key="11">
    <source>
        <dbReference type="Proteomes" id="UP000196386"/>
    </source>
</evidence>
<dbReference type="PRINTS" id="PR00176">
    <property type="entry name" value="NANEUSMPORT"/>
</dbReference>
<keyword evidence="4 6" id="KW-1133">Transmembrane helix</keyword>
<dbReference type="InterPro" id="IPR000175">
    <property type="entry name" value="Na/ntran_symport"/>
</dbReference>
<keyword evidence="5 6" id="KW-0472">Membrane</keyword>
<evidence type="ECO:0000313" key="9">
    <source>
        <dbReference type="EMBL" id="RGE69980.1"/>
    </source>
</evidence>
<evidence type="ECO:0000313" key="10">
    <source>
        <dbReference type="Proteomes" id="UP000095765"/>
    </source>
</evidence>
<dbReference type="EMBL" id="NFKP01000002">
    <property type="protein sequence ID" value="OUP71131.1"/>
    <property type="molecule type" value="Genomic_DNA"/>
</dbReference>
<evidence type="ECO:0000313" key="8">
    <source>
        <dbReference type="EMBL" id="OUP71131.1"/>
    </source>
</evidence>
<dbReference type="GO" id="GO:0016020">
    <property type="term" value="C:membrane"/>
    <property type="evidence" value="ECO:0007669"/>
    <property type="project" value="UniProtKB-SubCell"/>
</dbReference>
<dbReference type="PANTHER" id="PTHR42948">
    <property type="entry name" value="TRANSPORTER"/>
    <property type="match status" value="1"/>
</dbReference>
<dbReference type="GeneID" id="72465253"/>
<feature type="transmembrane region" description="Helical" evidence="6">
    <location>
        <begin position="51"/>
        <end position="72"/>
    </location>
</feature>
<dbReference type="EMBL" id="QVME01000001">
    <property type="protein sequence ID" value="RGE69980.1"/>
    <property type="molecule type" value="Genomic_DNA"/>
</dbReference>
<evidence type="ECO:0000313" key="12">
    <source>
        <dbReference type="Proteomes" id="UP000260828"/>
    </source>
</evidence>
<evidence type="ECO:0000313" key="7">
    <source>
        <dbReference type="EMBL" id="CUP59832.1"/>
    </source>
</evidence>
<dbReference type="PROSITE" id="PS50267">
    <property type="entry name" value="NA_NEUROTRAN_SYMP_3"/>
    <property type="match status" value="1"/>
</dbReference>
<comment type="subcellular location">
    <subcellularLocation>
        <location evidence="1">Membrane</location>
        <topology evidence="1">Multi-pass membrane protein</topology>
    </subcellularLocation>
</comment>
<dbReference type="SUPFAM" id="SSF161070">
    <property type="entry name" value="SNF-like"/>
    <property type="match status" value="1"/>
</dbReference>
<organism evidence="7 10">
    <name type="scientific">Anaerotruncus colihominis</name>
    <dbReference type="NCBI Taxonomy" id="169435"/>
    <lineage>
        <taxon>Bacteria</taxon>
        <taxon>Bacillati</taxon>
        <taxon>Bacillota</taxon>
        <taxon>Clostridia</taxon>
        <taxon>Eubacteriales</taxon>
        <taxon>Oscillospiraceae</taxon>
        <taxon>Anaerotruncus</taxon>
    </lineage>
</organism>
<feature type="transmembrane region" description="Helical" evidence="6">
    <location>
        <begin position="295"/>
        <end position="328"/>
    </location>
</feature>